<dbReference type="STRING" id="246404.A0A507ELB3"/>
<dbReference type="InterPro" id="IPR005330">
    <property type="entry name" value="MHYT_dom"/>
</dbReference>
<proteinExistence type="predicted"/>
<dbReference type="EMBL" id="QEAP01000522">
    <property type="protein sequence ID" value="TPX64873.1"/>
    <property type="molecule type" value="Genomic_DNA"/>
</dbReference>
<evidence type="ECO:0000256" key="2">
    <source>
        <dbReference type="SAM" id="Phobius"/>
    </source>
</evidence>
<dbReference type="AlphaFoldDB" id="A0A507ELB3"/>
<keyword evidence="2" id="KW-0472">Membrane</keyword>
<feature type="region of interest" description="Disordered" evidence="1">
    <location>
        <begin position="164"/>
        <end position="210"/>
    </location>
</feature>
<feature type="transmembrane region" description="Helical" evidence="2">
    <location>
        <begin position="389"/>
        <end position="408"/>
    </location>
</feature>
<name>A0A507ELB3_9FUNG</name>
<dbReference type="Pfam" id="PF03707">
    <property type="entry name" value="MHYT"/>
    <property type="match status" value="2"/>
</dbReference>
<organism evidence="4 5">
    <name type="scientific">Chytriomyces confervae</name>
    <dbReference type="NCBI Taxonomy" id="246404"/>
    <lineage>
        <taxon>Eukaryota</taxon>
        <taxon>Fungi</taxon>
        <taxon>Fungi incertae sedis</taxon>
        <taxon>Chytridiomycota</taxon>
        <taxon>Chytridiomycota incertae sedis</taxon>
        <taxon>Chytridiomycetes</taxon>
        <taxon>Chytridiales</taxon>
        <taxon>Chytriomycetaceae</taxon>
        <taxon>Chytriomyces</taxon>
    </lineage>
</organism>
<accession>A0A507ELB3</accession>
<feature type="transmembrane region" description="Helical" evidence="2">
    <location>
        <begin position="24"/>
        <end position="42"/>
    </location>
</feature>
<sequence length="559" mass="61225">MINPAVAGNISYADYDHDQLDTQWNAVTIVVSVAISYAGAMYTILLNEARGRYKQPSTQVEGVLLLLSSLSLSIRAIFFMHFVGMTAVTLHIHETGTRVPIYFDYGYTVLSAVVCGLTILWAFHYASQDEYWNTIVHDRTKLAEKIMAREVAKTMALKKRAEKKMNHGSKHGKSVAPGSQTVSAAPFRTSGVTRSMGGARDSATRAHTGHDIKATAEFDNQMEAIVESTALLPQDSLLSPHVQPLHPDSAQNSSRRLSTKFSNPSLSRDGVGSTNVHKDDSTSGELVQATPPHTPQPHGKSPRNWIAKGWESLPRPQLPPPHMTQIPINYPSADASIRYDVGPAFPSRDRPKESSTQLDSFHMTGGTGGGGGGEQELTIDVLILFEKPWRIVISGFFIASAVLAMHHLGMYSMRMQADQIFNPVIVAISVVIAVVAATAGMFIIFRILPYYPYEVVKYTAAVIIAIAVNGMHYTGMAAVNYTFKHVPDFDPSGFIEPIHLAEVILYSEVIINIVSEAVLRQDNDLVLNLYRARAQAAFGTSRGSILYANSSRRPSFIPV</sequence>
<comment type="caution">
    <text evidence="4">The sequence shown here is derived from an EMBL/GenBank/DDBJ whole genome shotgun (WGS) entry which is preliminary data.</text>
</comment>
<evidence type="ECO:0000259" key="3">
    <source>
        <dbReference type="Pfam" id="PF03707"/>
    </source>
</evidence>
<feature type="region of interest" description="Disordered" evidence="1">
    <location>
        <begin position="238"/>
        <end position="306"/>
    </location>
</feature>
<feature type="transmembrane region" description="Helical" evidence="2">
    <location>
        <begin position="460"/>
        <end position="483"/>
    </location>
</feature>
<dbReference type="PANTHER" id="PTHR35152">
    <property type="entry name" value="DOMAIN SIGNALLING PROTEIN, PUTATIVE (AFU_ORTHOLOGUE AFUA_5G11310)-RELATED"/>
    <property type="match status" value="1"/>
</dbReference>
<feature type="transmembrane region" description="Helical" evidence="2">
    <location>
        <begin position="63"/>
        <end position="85"/>
    </location>
</feature>
<evidence type="ECO:0000313" key="4">
    <source>
        <dbReference type="EMBL" id="TPX64873.1"/>
    </source>
</evidence>
<keyword evidence="5" id="KW-1185">Reference proteome</keyword>
<dbReference type="Proteomes" id="UP000320333">
    <property type="component" value="Unassembled WGS sequence"/>
</dbReference>
<feature type="region of interest" description="Disordered" evidence="1">
    <location>
        <begin position="345"/>
        <end position="372"/>
    </location>
</feature>
<evidence type="ECO:0000256" key="1">
    <source>
        <dbReference type="SAM" id="MobiDB-lite"/>
    </source>
</evidence>
<keyword evidence="2" id="KW-0812">Transmembrane</keyword>
<feature type="compositionally biased region" description="Basic residues" evidence="1">
    <location>
        <begin position="164"/>
        <end position="173"/>
    </location>
</feature>
<gene>
    <name evidence="4" type="ORF">CcCBS67573_g08292</name>
</gene>
<dbReference type="OrthoDB" id="264015at2759"/>
<feature type="transmembrane region" description="Helical" evidence="2">
    <location>
        <begin position="105"/>
        <end position="123"/>
    </location>
</feature>
<feature type="transmembrane region" description="Helical" evidence="2">
    <location>
        <begin position="420"/>
        <end position="448"/>
    </location>
</feature>
<feature type="domain" description="MHYT" evidence="3">
    <location>
        <begin position="401"/>
        <end position="446"/>
    </location>
</feature>
<protein>
    <recommendedName>
        <fullName evidence="3">MHYT domain-containing protein</fullName>
    </recommendedName>
</protein>
<reference evidence="4 5" key="1">
    <citation type="journal article" date="2019" name="Sci. Rep.">
        <title>Comparative genomics of chytrid fungi reveal insights into the obligate biotrophic and pathogenic lifestyle of Synchytrium endobioticum.</title>
        <authorList>
            <person name="van de Vossenberg B.T.L.H."/>
            <person name="Warris S."/>
            <person name="Nguyen H.D.T."/>
            <person name="van Gent-Pelzer M.P.E."/>
            <person name="Joly D.L."/>
            <person name="van de Geest H.C."/>
            <person name="Bonants P.J.M."/>
            <person name="Smith D.S."/>
            <person name="Levesque C.A."/>
            <person name="van der Lee T.A.J."/>
        </authorList>
    </citation>
    <scope>NUCLEOTIDE SEQUENCE [LARGE SCALE GENOMIC DNA]</scope>
    <source>
        <strain evidence="4 5">CBS 675.73</strain>
    </source>
</reference>
<keyword evidence="2" id="KW-1133">Transmembrane helix</keyword>
<feature type="compositionally biased region" description="Polar residues" evidence="1">
    <location>
        <begin position="249"/>
        <end position="266"/>
    </location>
</feature>
<dbReference type="PANTHER" id="PTHR35152:SF1">
    <property type="entry name" value="DOMAIN SIGNALLING PROTEIN, PUTATIVE (AFU_ORTHOLOGUE AFUA_5G11310)-RELATED"/>
    <property type="match status" value="1"/>
</dbReference>
<feature type="domain" description="MHYT" evidence="3">
    <location>
        <begin position="76"/>
        <end position="128"/>
    </location>
</feature>
<evidence type="ECO:0000313" key="5">
    <source>
        <dbReference type="Proteomes" id="UP000320333"/>
    </source>
</evidence>